<protein>
    <submittedName>
        <fullName evidence="13">O-fucosylpeptide 3-beta-N-acetylglucosaminyltransferase</fullName>
    </submittedName>
</protein>
<keyword evidence="5" id="KW-0812">Transmembrane</keyword>
<evidence type="ECO:0000256" key="7">
    <source>
        <dbReference type="ARBA" id="ARBA00022989"/>
    </source>
</evidence>
<dbReference type="Proteomes" id="UP000887566">
    <property type="component" value="Unplaced"/>
</dbReference>
<evidence type="ECO:0000256" key="2">
    <source>
        <dbReference type="ARBA" id="ARBA00008661"/>
    </source>
</evidence>
<accession>A0A914UR09</accession>
<sequence length="370" mass="42121">MKLRLVQLFKHAAYGFSFFCILTVLGSFHRSDKNYDHSLTLLDDNPRFRRAILNSTPERSKVLLEREGPLVELGPTVPQRLAKDVYISVKTTRKYHAQRLGDILDTWFLLAPENVYFFTDSTDSAIDQATGGHLIQTNCASTHSRQALNCKMNAELEHFLDSGRSWMCHFDDDNYVNVPQLIRMLGNYDPRRDWYLGRPSTRGPIDIVDPQGEPAKKVKFWFATGGAGFCLSKSLVTKMAPYVRDGKFVALGDKIRLPDDVTLGYLIEHLLDKRLIVVDKLHSHLESMRLVRLDQLHEQISLSAGSYNDQKKNVVAVPQLFTDAEDPQHFRSLHCFLFPKSRICAGRSPLPPTPTSPDTEETPLADMDFR</sequence>
<evidence type="ECO:0000256" key="10">
    <source>
        <dbReference type="SAM" id="MobiDB-lite"/>
    </source>
</evidence>
<keyword evidence="12" id="KW-1185">Reference proteome</keyword>
<dbReference type="InterPro" id="IPR003378">
    <property type="entry name" value="Fringe-like_glycosylTrfase"/>
</dbReference>
<keyword evidence="6" id="KW-0735">Signal-anchor</keyword>
<dbReference type="AlphaFoldDB" id="A0A914UR09"/>
<keyword evidence="4" id="KW-0808">Transferase</keyword>
<evidence type="ECO:0000313" key="13">
    <source>
        <dbReference type="WBParaSite" id="PSAMB.scaffold116size76799.g2357.t1"/>
    </source>
</evidence>
<feature type="domain" description="Fringe-like glycosyltransferase" evidence="11">
    <location>
        <begin position="82"/>
        <end position="329"/>
    </location>
</feature>
<dbReference type="PANTHER" id="PTHR10811">
    <property type="entry name" value="FRINGE-RELATED"/>
    <property type="match status" value="1"/>
</dbReference>
<dbReference type="GO" id="GO:0016020">
    <property type="term" value="C:membrane"/>
    <property type="evidence" value="ECO:0007669"/>
    <property type="project" value="UniProtKB-SubCell"/>
</dbReference>
<dbReference type="Pfam" id="PF02434">
    <property type="entry name" value="Fringe"/>
    <property type="match status" value="1"/>
</dbReference>
<reference evidence="13" key="1">
    <citation type="submission" date="2022-11" db="UniProtKB">
        <authorList>
            <consortium name="WormBaseParasite"/>
        </authorList>
    </citation>
    <scope>IDENTIFICATION</scope>
</reference>
<organism evidence="12 13">
    <name type="scientific">Plectus sambesii</name>
    <dbReference type="NCBI Taxonomy" id="2011161"/>
    <lineage>
        <taxon>Eukaryota</taxon>
        <taxon>Metazoa</taxon>
        <taxon>Ecdysozoa</taxon>
        <taxon>Nematoda</taxon>
        <taxon>Chromadorea</taxon>
        <taxon>Plectida</taxon>
        <taxon>Plectina</taxon>
        <taxon>Plectoidea</taxon>
        <taxon>Plectidae</taxon>
        <taxon>Plectus</taxon>
    </lineage>
</organism>
<dbReference type="GO" id="GO:0012505">
    <property type="term" value="C:endomembrane system"/>
    <property type="evidence" value="ECO:0007669"/>
    <property type="project" value="UniProtKB-SubCell"/>
</dbReference>
<keyword evidence="8" id="KW-0472">Membrane</keyword>
<dbReference type="GO" id="GO:0016757">
    <property type="term" value="F:glycosyltransferase activity"/>
    <property type="evidence" value="ECO:0007669"/>
    <property type="project" value="UniProtKB-KW"/>
</dbReference>
<comment type="similarity">
    <text evidence="2">Belongs to the glycosyltransferase 31 family.</text>
</comment>
<feature type="region of interest" description="Disordered" evidence="10">
    <location>
        <begin position="347"/>
        <end position="370"/>
    </location>
</feature>
<evidence type="ECO:0000256" key="8">
    <source>
        <dbReference type="ARBA" id="ARBA00023136"/>
    </source>
</evidence>
<evidence type="ECO:0000313" key="12">
    <source>
        <dbReference type="Proteomes" id="UP000887566"/>
    </source>
</evidence>
<evidence type="ECO:0000256" key="5">
    <source>
        <dbReference type="ARBA" id="ARBA00022692"/>
    </source>
</evidence>
<evidence type="ECO:0000256" key="6">
    <source>
        <dbReference type="ARBA" id="ARBA00022968"/>
    </source>
</evidence>
<evidence type="ECO:0000259" key="11">
    <source>
        <dbReference type="Pfam" id="PF02434"/>
    </source>
</evidence>
<proteinExistence type="inferred from homology"/>
<dbReference type="WBParaSite" id="PSAMB.scaffold116size76799.g2357.t1">
    <property type="protein sequence ID" value="PSAMB.scaffold116size76799.g2357.t1"/>
    <property type="gene ID" value="PSAMB.scaffold116size76799.g2357"/>
</dbReference>
<name>A0A914UR09_9BILA</name>
<comment type="subcellular location">
    <subcellularLocation>
        <location evidence="9">Endomembrane system</location>
        <topology evidence="9">Single-pass membrane protein</topology>
    </subcellularLocation>
    <subcellularLocation>
        <location evidence="1">Membrane</location>
        <topology evidence="1">Single-pass type II membrane protein</topology>
    </subcellularLocation>
</comment>
<keyword evidence="3" id="KW-0328">Glycosyltransferase</keyword>
<evidence type="ECO:0000256" key="9">
    <source>
        <dbReference type="ARBA" id="ARBA00037847"/>
    </source>
</evidence>
<evidence type="ECO:0000256" key="1">
    <source>
        <dbReference type="ARBA" id="ARBA00004606"/>
    </source>
</evidence>
<evidence type="ECO:0000256" key="4">
    <source>
        <dbReference type="ARBA" id="ARBA00022679"/>
    </source>
</evidence>
<dbReference type="Gene3D" id="3.90.550.50">
    <property type="match status" value="1"/>
</dbReference>
<keyword evidence="7" id="KW-1133">Transmembrane helix</keyword>
<evidence type="ECO:0000256" key="3">
    <source>
        <dbReference type="ARBA" id="ARBA00022676"/>
    </source>
</evidence>